<evidence type="ECO:0000256" key="5">
    <source>
        <dbReference type="ARBA" id="ARBA00022729"/>
    </source>
</evidence>
<dbReference type="GO" id="GO:0009279">
    <property type="term" value="C:cell outer membrane"/>
    <property type="evidence" value="ECO:0007669"/>
    <property type="project" value="UniProtKB-SubCell"/>
</dbReference>
<comment type="subcellular location">
    <subcellularLocation>
        <location evidence="1 8">Cell outer membrane</location>
        <topology evidence="1 8">Multi-pass membrane protein</topology>
    </subcellularLocation>
</comment>
<evidence type="ECO:0000256" key="3">
    <source>
        <dbReference type="ARBA" id="ARBA00022452"/>
    </source>
</evidence>
<evidence type="ECO:0000259" key="12">
    <source>
        <dbReference type="Pfam" id="PF07715"/>
    </source>
</evidence>
<keyword evidence="5 11" id="KW-0732">Signal</keyword>
<feature type="domain" description="TonB-dependent receptor plug" evidence="12">
    <location>
        <begin position="165"/>
        <end position="246"/>
    </location>
</feature>
<keyword evidence="2 8" id="KW-0813">Transport</keyword>
<comment type="similarity">
    <text evidence="8">Belongs to the TonB-dependent receptor family.</text>
</comment>
<feature type="compositionally biased region" description="Low complexity" evidence="10">
    <location>
        <begin position="840"/>
        <end position="853"/>
    </location>
</feature>
<reference evidence="15" key="1">
    <citation type="submission" date="2018-02" db="EMBL/GenBank/DDBJ databases">
        <title>Genome sequencing of Solimonas sp. HR-BB.</title>
        <authorList>
            <person name="Lee Y."/>
            <person name="Jeon C.O."/>
        </authorList>
    </citation>
    <scope>NUCLEOTIDE SEQUENCE [LARGE SCALE GENOMIC DNA]</scope>
    <source>
        <strain evidence="15">HR-U</strain>
    </source>
</reference>
<keyword evidence="15" id="KW-1185">Reference proteome</keyword>
<evidence type="ECO:0000256" key="1">
    <source>
        <dbReference type="ARBA" id="ARBA00004571"/>
    </source>
</evidence>
<dbReference type="Pfam" id="PF13620">
    <property type="entry name" value="CarboxypepD_reg"/>
    <property type="match status" value="1"/>
</dbReference>
<evidence type="ECO:0000256" key="2">
    <source>
        <dbReference type="ARBA" id="ARBA00022448"/>
    </source>
</evidence>
<dbReference type="OrthoDB" id="905812at2"/>
<evidence type="ECO:0000256" key="9">
    <source>
        <dbReference type="SAM" id="Coils"/>
    </source>
</evidence>
<dbReference type="PANTHER" id="PTHR30069">
    <property type="entry name" value="TONB-DEPENDENT OUTER MEMBRANE RECEPTOR"/>
    <property type="match status" value="1"/>
</dbReference>
<dbReference type="GO" id="GO:0044718">
    <property type="term" value="P:siderophore transmembrane transport"/>
    <property type="evidence" value="ECO:0007669"/>
    <property type="project" value="TreeGrafter"/>
</dbReference>
<dbReference type="InterPro" id="IPR036942">
    <property type="entry name" value="Beta-barrel_TonB_sf"/>
</dbReference>
<keyword evidence="14" id="KW-0675">Receptor</keyword>
<feature type="chain" id="PRO_5015766062" evidence="11">
    <location>
        <begin position="20"/>
        <end position="853"/>
    </location>
</feature>
<evidence type="ECO:0000313" key="15">
    <source>
        <dbReference type="Proteomes" id="UP000239590"/>
    </source>
</evidence>
<keyword evidence="6 8" id="KW-0472">Membrane</keyword>
<keyword evidence="9" id="KW-0175">Coiled coil</keyword>
<protein>
    <submittedName>
        <fullName evidence="14">TonB-dependent receptor</fullName>
    </submittedName>
</protein>
<dbReference type="InterPro" id="IPR008969">
    <property type="entry name" value="CarboxyPept-like_regulatory"/>
</dbReference>
<proteinExistence type="inferred from homology"/>
<dbReference type="Pfam" id="PF07715">
    <property type="entry name" value="Plug"/>
    <property type="match status" value="1"/>
</dbReference>
<name>A0A2S7IN03_9BACT</name>
<keyword evidence="3 8" id="KW-1134">Transmembrane beta strand</keyword>
<dbReference type="InterPro" id="IPR039426">
    <property type="entry name" value="TonB-dep_rcpt-like"/>
</dbReference>
<evidence type="ECO:0000256" key="11">
    <source>
        <dbReference type="SAM" id="SignalP"/>
    </source>
</evidence>
<feature type="signal peptide" evidence="11">
    <location>
        <begin position="1"/>
        <end position="19"/>
    </location>
</feature>
<keyword evidence="4 8" id="KW-0812">Transmembrane</keyword>
<dbReference type="PANTHER" id="PTHR30069:SF29">
    <property type="entry name" value="HEMOGLOBIN AND HEMOGLOBIN-HAPTOGLOBIN-BINDING PROTEIN 1-RELATED"/>
    <property type="match status" value="1"/>
</dbReference>
<dbReference type="InterPro" id="IPR037066">
    <property type="entry name" value="Plug_dom_sf"/>
</dbReference>
<keyword evidence="7 8" id="KW-0998">Cell outer membrane</keyword>
<evidence type="ECO:0000256" key="7">
    <source>
        <dbReference type="ARBA" id="ARBA00023237"/>
    </source>
</evidence>
<feature type="domain" description="Outer membrane protein beta-barrel" evidence="13">
    <location>
        <begin position="402"/>
        <end position="808"/>
    </location>
</feature>
<evidence type="ECO:0000259" key="13">
    <source>
        <dbReference type="Pfam" id="PF14905"/>
    </source>
</evidence>
<feature type="coiled-coil region" evidence="9">
    <location>
        <begin position="415"/>
        <end position="447"/>
    </location>
</feature>
<dbReference type="InterPro" id="IPR041700">
    <property type="entry name" value="OMP_b-brl_3"/>
</dbReference>
<dbReference type="AlphaFoldDB" id="A0A2S7IN03"/>
<evidence type="ECO:0000256" key="8">
    <source>
        <dbReference type="PROSITE-ProRule" id="PRU01360"/>
    </source>
</evidence>
<dbReference type="PROSITE" id="PS52016">
    <property type="entry name" value="TONB_DEPENDENT_REC_3"/>
    <property type="match status" value="1"/>
</dbReference>
<evidence type="ECO:0000256" key="6">
    <source>
        <dbReference type="ARBA" id="ARBA00023136"/>
    </source>
</evidence>
<dbReference type="SUPFAM" id="SSF49464">
    <property type="entry name" value="Carboxypeptidase regulatory domain-like"/>
    <property type="match status" value="1"/>
</dbReference>
<evidence type="ECO:0000256" key="4">
    <source>
        <dbReference type="ARBA" id="ARBA00022692"/>
    </source>
</evidence>
<evidence type="ECO:0000256" key="10">
    <source>
        <dbReference type="SAM" id="MobiDB-lite"/>
    </source>
</evidence>
<dbReference type="SUPFAM" id="SSF56935">
    <property type="entry name" value="Porins"/>
    <property type="match status" value="1"/>
</dbReference>
<accession>A0A2S7IN03</accession>
<gene>
    <name evidence="14" type="ORF">C5O19_05565</name>
</gene>
<feature type="region of interest" description="Disordered" evidence="10">
    <location>
        <begin position="817"/>
        <end position="853"/>
    </location>
</feature>
<dbReference type="InterPro" id="IPR012910">
    <property type="entry name" value="Plug_dom"/>
</dbReference>
<dbReference type="Proteomes" id="UP000239590">
    <property type="component" value="Unassembled WGS sequence"/>
</dbReference>
<sequence length="853" mass="92587">MKKLLLLLTCLLGLQTAWAQFPMGGVTPQRKAIPGTADDNTPKGNSKITGFVVDSALTKAVEFASVALVNKVTNKPVDGTVADDKGKFTLNRVAAGEYKLLFSFIGYENKTVDGVIVAKGQDLDLGVIKLASKTKTLEEVTVTGQKELIEEKVDRLVYNAEKDIMAKGGDAADVLRKVPMLTVDLEGNLSLRGSRNVRVLINNKPSTIVASSVADALKQIPADMIKTVEVITSPSAKYDAEGSGGIINIITKKNTLQGLNLNVDAGVGNRGSNLSLNGNYRKGKIGFNLGGFGRANYNLKLQGFNDQTNYTGTGSTRTYQTTDGVNSGLFGNYNLGFDYDIAKNQSLTAGVRYGARNMLNDLNLNTQSFINDVLTGTVRRDVDTKNLSGTVDVNVDYLHTYKPQQEWSISTQYSRNDLTNNFDAIERNATEAMLNREKNINHNLNQEITLQTDYQTPLKKNQMLEFGAKGIMRTVNSDYQYLYGNGSEPLTQSTRQPSGALDYNQSVAGGYASYTLTTKNRYTIKAGTRYEYTTIEASTREGGDINIPNYGNLVPSLNVSKSFKGTTLKLGYNRRIQRPGIQQLNPNINAANPQNISIGNASLRPELTDNVELGVSKNIKKLFVNASFFGRFTDQTITQVVSANDTLAGGVLTTYQNIGSERAVGTNIFGNLAITSKWNVMLFSNILYSNLRGVARVSGSVSEPVSNSGFNVGGGLNTQIQFKNGWGAQAFGFLQGSQVQLQGRTGGFAFYSAGVKKDFKNKKGSIGIAGENFLTKSINIRTDRRSAQFTQLSDMHIFMRGVRLTFSYKIGKMTMDAPRKKGKSVNNDDVKSGGEGMQGGTPATGSGTTSRPR</sequence>
<comment type="caution">
    <text evidence="14">The sequence shown here is derived from an EMBL/GenBank/DDBJ whole genome shotgun (WGS) entry which is preliminary data.</text>
</comment>
<dbReference type="RefSeq" id="WP_104710374.1">
    <property type="nucleotide sequence ID" value="NZ_PTRA01000001.1"/>
</dbReference>
<dbReference type="Gene3D" id="2.170.130.10">
    <property type="entry name" value="TonB-dependent receptor, plug domain"/>
    <property type="match status" value="1"/>
</dbReference>
<dbReference type="Gene3D" id="2.60.40.1120">
    <property type="entry name" value="Carboxypeptidase-like, regulatory domain"/>
    <property type="match status" value="1"/>
</dbReference>
<dbReference type="EMBL" id="PTRA01000001">
    <property type="protein sequence ID" value="PQA59123.1"/>
    <property type="molecule type" value="Genomic_DNA"/>
</dbReference>
<dbReference type="GO" id="GO:0015344">
    <property type="term" value="F:siderophore uptake transmembrane transporter activity"/>
    <property type="evidence" value="ECO:0007669"/>
    <property type="project" value="TreeGrafter"/>
</dbReference>
<evidence type="ECO:0000313" key="14">
    <source>
        <dbReference type="EMBL" id="PQA59123.1"/>
    </source>
</evidence>
<organism evidence="14 15">
    <name type="scientific">Siphonobacter curvatus</name>
    <dbReference type="NCBI Taxonomy" id="2094562"/>
    <lineage>
        <taxon>Bacteria</taxon>
        <taxon>Pseudomonadati</taxon>
        <taxon>Bacteroidota</taxon>
        <taxon>Cytophagia</taxon>
        <taxon>Cytophagales</taxon>
        <taxon>Cytophagaceae</taxon>
        <taxon>Siphonobacter</taxon>
    </lineage>
</organism>
<dbReference type="Gene3D" id="2.40.170.20">
    <property type="entry name" value="TonB-dependent receptor, beta-barrel domain"/>
    <property type="match status" value="1"/>
</dbReference>
<dbReference type="Pfam" id="PF14905">
    <property type="entry name" value="OMP_b-brl_3"/>
    <property type="match status" value="1"/>
</dbReference>